<dbReference type="STRING" id="501024.RTCCBAU85039_3601"/>
<name>A0A1H8NW85_9HYPH</name>
<evidence type="ECO:0000313" key="5">
    <source>
        <dbReference type="Proteomes" id="UP000198939"/>
    </source>
</evidence>
<evidence type="ECO:0000313" key="2">
    <source>
        <dbReference type="EMBL" id="SEH99974.1"/>
    </source>
</evidence>
<feature type="region of interest" description="Disordered" evidence="1">
    <location>
        <begin position="156"/>
        <end position="201"/>
    </location>
</feature>
<dbReference type="Proteomes" id="UP000198939">
    <property type="component" value="Unassembled WGS sequence"/>
</dbReference>
<reference evidence="4" key="2">
    <citation type="submission" date="2016-10" db="EMBL/GenBank/DDBJ databases">
        <authorList>
            <person name="Wibberg D."/>
        </authorList>
    </citation>
    <scope>NUCLEOTIDE SEQUENCE [LARGE SCALE GENOMIC DNA]</scope>
</reference>
<gene>
    <name evidence="2" type="ORF">RTCCBAU85039_3601</name>
    <name evidence="3" type="ORF">SAMN05216228_1015107</name>
</gene>
<organism evidence="2 4">
    <name type="scientific">Rhizobium tibeticum</name>
    <dbReference type="NCBI Taxonomy" id="501024"/>
    <lineage>
        <taxon>Bacteria</taxon>
        <taxon>Pseudomonadati</taxon>
        <taxon>Pseudomonadota</taxon>
        <taxon>Alphaproteobacteria</taxon>
        <taxon>Hyphomicrobiales</taxon>
        <taxon>Rhizobiaceae</taxon>
        <taxon>Rhizobium/Agrobacterium group</taxon>
        <taxon>Rhizobium</taxon>
    </lineage>
</organism>
<proteinExistence type="predicted"/>
<sequence length="218" mass="24290">MLVLDAPAIAFARCFGLKWAKTPVGSEIPKMVSTRPDFRQAASSPLHNHSFRTRQPHCLWSEHCSAGLDRLPEPGTRRPVPVVAPIYVTDANRGVVEHCIYLWVYRRTSLAVLADANIRIPANIIGGGSRYLRQNRAWCDKDSKLDLLKRRMRGREKRDFRQADRSARHDQNGTKTESDGIFGLGPISGSSDQGAALRADDRTWSVRSATNIRKGSAA</sequence>
<feature type="compositionally biased region" description="Basic and acidic residues" evidence="1">
    <location>
        <begin position="156"/>
        <end position="178"/>
    </location>
</feature>
<dbReference type="Proteomes" id="UP000183063">
    <property type="component" value="Unassembled WGS sequence"/>
</dbReference>
<keyword evidence="5" id="KW-1185">Reference proteome</keyword>
<protein>
    <submittedName>
        <fullName evidence="2">Uncharacterized protein</fullName>
    </submittedName>
</protein>
<reference evidence="2" key="1">
    <citation type="submission" date="2016-10" db="EMBL/GenBank/DDBJ databases">
        <authorList>
            <person name="de Groot N.N."/>
        </authorList>
    </citation>
    <scope>NUCLEOTIDE SEQUENCE [LARGE SCALE GENOMIC DNA]</scope>
    <source>
        <strain evidence="2">CCBAU85039</strain>
    </source>
</reference>
<accession>A0A1H8NW85</accession>
<dbReference type="EMBL" id="FNXB01000018">
    <property type="protein sequence ID" value="SEH99974.1"/>
    <property type="molecule type" value="Genomic_DNA"/>
</dbReference>
<evidence type="ECO:0000313" key="4">
    <source>
        <dbReference type="Proteomes" id="UP000183063"/>
    </source>
</evidence>
<reference evidence="3 5" key="3">
    <citation type="submission" date="2016-10" db="EMBL/GenBank/DDBJ databases">
        <authorList>
            <person name="Varghese N."/>
            <person name="Submissions S."/>
        </authorList>
    </citation>
    <scope>NUCLEOTIDE SEQUENCE [LARGE SCALE GENOMIC DNA]</scope>
    <source>
        <strain evidence="3 5">CGMCC 1.7071</strain>
    </source>
</reference>
<evidence type="ECO:0000313" key="3">
    <source>
        <dbReference type="EMBL" id="SEO33792.1"/>
    </source>
</evidence>
<evidence type="ECO:0000256" key="1">
    <source>
        <dbReference type="SAM" id="MobiDB-lite"/>
    </source>
</evidence>
<dbReference type="AlphaFoldDB" id="A0A1H8NW85"/>
<dbReference type="EMBL" id="FOCV01000015">
    <property type="protein sequence ID" value="SEO33792.1"/>
    <property type="molecule type" value="Genomic_DNA"/>
</dbReference>